<dbReference type="KEGG" id="pfj:MYCFIDRAFT_211878"/>
<dbReference type="HOGENOM" id="CLU_076964_0_0_1"/>
<keyword evidence="3" id="KW-1185">Reference proteome</keyword>
<evidence type="ECO:0000256" key="1">
    <source>
        <dbReference type="SAM" id="MobiDB-lite"/>
    </source>
</evidence>
<dbReference type="OrthoDB" id="3643499at2759"/>
<dbReference type="Proteomes" id="UP000016932">
    <property type="component" value="Unassembled WGS sequence"/>
</dbReference>
<accession>M2ZR65</accession>
<dbReference type="RefSeq" id="XP_007928719.1">
    <property type="nucleotide sequence ID" value="XM_007930528.1"/>
</dbReference>
<dbReference type="VEuPathDB" id="FungiDB:MYCFIDRAFT_211878"/>
<dbReference type="eggNOG" id="ENOG502SXX8">
    <property type="taxonomic scope" value="Eukaryota"/>
</dbReference>
<dbReference type="GeneID" id="19337534"/>
<sequence>MHRPDLMFRALNDMHDAHFARAANHFDAFERLFEQTRPAPDDAHFTFFSMPRVAAGPPPERKRPRNSTPNLPPPAYTSTTFQPQPQPPPTILRPDEAKRLFKAYNDRWTTLPTTSSDIPYPARGLHAGGLVARDSLWAPNVSDHVSNWSEETVMQANAQAFFLGVVGLVPRYTQNPGTGRIECGFDRNTARKEQVEELVQLLKREKIRWHSDRLGRRSDGRGGVNERLQRDDRARAVFHAVCELMETAQAV</sequence>
<protein>
    <submittedName>
        <fullName evidence="2">Uncharacterized protein</fullName>
    </submittedName>
</protein>
<feature type="region of interest" description="Disordered" evidence="1">
    <location>
        <begin position="51"/>
        <end position="89"/>
    </location>
</feature>
<reference evidence="2 3" key="1">
    <citation type="journal article" date="2012" name="PLoS Pathog.">
        <title>Diverse lifestyles and strategies of plant pathogenesis encoded in the genomes of eighteen Dothideomycetes fungi.</title>
        <authorList>
            <person name="Ohm R.A."/>
            <person name="Feau N."/>
            <person name="Henrissat B."/>
            <person name="Schoch C.L."/>
            <person name="Horwitz B.A."/>
            <person name="Barry K.W."/>
            <person name="Condon B.J."/>
            <person name="Copeland A.C."/>
            <person name="Dhillon B."/>
            <person name="Glaser F."/>
            <person name="Hesse C.N."/>
            <person name="Kosti I."/>
            <person name="LaButti K."/>
            <person name="Lindquist E.A."/>
            <person name="Lucas S."/>
            <person name="Salamov A.A."/>
            <person name="Bradshaw R.E."/>
            <person name="Ciuffetti L."/>
            <person name="Hamelin R.C."/>
            <person name="Kema G.H.J."/>
            <person name="Lawrence C."/>
            <person name="Scott J.A."/>
            <person name="Spatafora J.W."/>
            <person name="Turgeon B.G."/>
            <person name="de Wit P.J.G.M."/>
            <person name="Zhong S."/>
            <person name="Goodwin S.B."/>
            <person name="Grigoriev I.V."/>
        </authorList>
    </citation>
    <scope>NUCLEOTIDE SEQUENCE [LARGE SCALE GENOMIC DNA]</scope>
    <source>
        <strain evidence="2 3">CIRAD86</strain>
    </source>
</reference>
<evidence type="ECO:0000313" key="3">
    <source>
        <dbReference type="Proteomes" id="UP000016932"/>
    </source>
</evidence>
<proteinExistence type="predicted"/>
<dbReference type="AlphaFoldDB" id="M2ZR65"/>
<evidence type="ECO:0000313" key="2">
    <source>
        <dbReference type="EMBL" id="EME81549.1"/>
    </source>
</evidence>
<organism evidence="2 3">
    <name type="scientific">Pseudocercospora fijiensis (strain CIRAD86)</name>
    <name type="common">Black leaf streak disease fungus</name>
    <name type="synonym">Mycosphaerella fijiensis</name>
    <dbReference type="NCBI Taxonomy" id="383855"/>
    <lineage>
        <taxon>Eukaryota</taxon>
        <taxon>Fungi</taxon>
        <taxon>Dikarya</taxon>
        <taxon>Ascomycota</taxon>
        <taxon>Pezizomycotina</taxon>
        <taxon>Dothideomycetes</taxon>
        <taxon>Dothideomycetidae</taxon>
        <taxon>Mycosphaerellales</taxon>
        <taxon>Mycosphaerellaceae</taxon>
        <taxon>Pseudocercospora</taxon>
    </lineage>
</organism>
<dbReference type="EMBL" id="KB446560">
    <property type="protein sequence ID" value="EME81549.1"/>
    <property type="molecule type" value="Genomic_DNA"/>
</dbReference>
<name>M2ZR65_PSEFD</name>
<gene>
    <name evidence="2" type="ORF">MYCFIDRAFT_211878</name>
</gene>